<dbReference type="EMBL" id="CAJOBC010085145">
    <property type="protein sequence ID" value="CAF4327276.1"/>
    <property type="molecule type" value="Genomic_DNA"/>
</dbReference>
<organism evidence="3 5">
    <name type="scientific">Didymodactylos carnosus</name>
    <dbReference type="NCBI Taxonomy" id="1234261"/>
    <lineage>
        <taxon>Eukaryota</taxon>
        <taxon>Metazoa</taxon>
        <taxon>Spiralia</taxon>
        <taxon>Gnathifera</taxon>
        <taxon>Rotifera</taxon>
        <taxon>Eurotatoria</taxon>
        <taxon>Bdelloidea</taxon>
        <taxon>Philodinida</taxon>
        <taxon>Philodinidae</taxon>
        <taxon>Didymodactylos</taxon>
    </lineage>
</organism>
<evidence type="ECO:0000256" key="1">
    <source>
        <dbReference type="ARBA" id="ARBA00022737"/>
    </source>
</evidence>
<name>A0A815PWC5_9BILA</name>
<dbReference type="AlphaFoldDB" id="A0A815PWC5"/>
<dbReference type="SUPFAM" id="SSF48452">
    <property type="entry name" value="TPR-like"/>
    <property type="match status" value="1"/>
</dbReference>
<dbReference type="InterPro" id="IPR011990">
    <property type="entry name" value="TPR-like_helical_dom_sf"/>
</dbReference>
<dbReference type="OrthoDB" id="5986190at2759"/>
<dbReference type="PANTHER" id="PTHR45641">
    <property type="entry name" value="TETRATRICOPEPTIDE REPEAT PROTEIN (AFU_ORTHOLOGUE AFUA_6G03870)"/>
    <property type="match status" value="1"/>
</dbReference>
<dbReference type="EMBL" id="CAJNOQ010019689">
    <property type="protein sequence ID" value="CAF1455244.1"/>
    <property type="molecule type" value="Genomic_DNA"/>
</dbReference>
<evidence type="ECO:0000313" key="3">
    <source>
        <dbReference type="EMBL" id="CAF1455244.1"/>
    </source>
</evidence>
<proteinExistence type="predicted"/>
<evidence type="ECO:0000256" key="2">
    <source>
        <dbReference type="ARBA" id="ARBA00022803"/>
    </source>
</evidence>
<evidence type="ECO:0008006" key="6">
    <source>
        <dbReference type="Google" id="ProtNLM"/>
    </source>
</evidence>
<dbReference type="Proteomes" id="UP000663829">
    <property type="component" value="Unassembled WGS sequence"/>
</dbReference>
<comment type="caution">
    <text evidence="3">The sequence shown here is derived from an EMBL/GenBank/DDBJ whole genome shotgun (WGS) entry which is preliminary data.</text>
</comment>
<dbReference type="Pfam" id="PF13424">
    <property type="entry name" value="TPR_12"/>
    <property type="match status" value="1"/>
</dbReference>
<keyword evidence="5" id="KW-1185">Reference proteome</keyword>
<gene>
    <name evidence="3" type="ORF">GPM918_LOCUS34876</name>
    <name evidence="4" type="ORF">SRO942_LOCUS35590</name>
</gene>
<evidence type="ECO:0000313" key="4">
    <source>
        <dbReference type="EMBL" id="CAF4327276.1"/>
    </source>
</evidence>
<sequence length="123" mass="14679">MKDVKAEYDRAFEYYERSLKLREKCLPADHPHIATSLNNIASAYCAKGGYDRAFEWHERSLVLRSKLISKQMNVMDEQSEKYYNLPSDEQKLLVKSYKNLKCYGKYSRNDYLEIFQKKEIEEC</sequence>
<protein>
    <recommendedName>
        <fullName evidence="6">Kinesin light chain</fullName>
    </recommendedName>
</protein>
<dbReference type="Gene3D" id="1.25.40.10">
    <property type="entry name" value="Tetratricopeptide repeat domain"/>
    <property type="match status" value="1"/>
</dbReference>
<accession>A0A815PWC5</accession>
<reference evidence="3" key="1">
    <citation type="submission" date="2021-02" db="EMBL/GenBank/DDBJ databases">
        <authorList>
            <person name="Nowell W R."/>
        </authorList>
    </citation>
    <scope>NUCLEOTIDE SEQUENCE</scope>
</reference>
<keyword evidence="1" id="KW-0677">Repeat</keyword>
<dbReference type="Proteomes" id="UP000681722">
    <property type="component" value="Unassembled WGS sequence"/>
</dbReference>
<keyword evidence="2" id="KW-0802">TPR repeat</keyword>
<evidence type="ECO:0000313" key="5">
    <source>
        <dbReference type="Proteomes" id="UP000663829"/>
    </source>
</evidence>